<name>A0A9W6QYH7_9PSEU</name>
<gene>
    <name evidence="2" type="ORF">Atai01_10010</name>
</gene>
<feature type="domain" description="T6SS Phospholipase effector Tle1-like catalytic" evidence="1">
    <location>
        <begin position="3"/>
        <end position="257"/>
    </location>
</feature>
<evidence type="ECO:0000313" key="3">
    <source>
        <dbReference type="Proteomes" id="UP001165136"/>
    </source>
</evidence>
<sequence>MVKKIVICCDGTWNTPDQRAPTNVARIAEAVRPADAEGREQRTFYHRGVGTNGWDRLIGGVFGFGLSRNVRDAYRFVVENYTPGDELFFFGFSRGAYTVRSVVGFIRNCGILRPEFADKVDEAYALYRNRKDRTRPAAAEAKRFRSAYSQEAPIRFLGVWDTVGALGIPLSGLRLINLFNRRFQFHDTELSRNVEAAFQSLAIDERRRPFRPAVWRKHPLADGQQVEQMWFSGVHSDVGGGYPERELADIAMAWMVERARACGLALDVDTVAPDPFGKLHDSMSFLYRLLGPYERWLNHTDPLQCLASTAYKRHEQLPKEYSPDNLVNYLRADGPVKDV</sequence>
<proteinExistence type="predicted"/>
<dbReference type="PANTHER" id="PTHR33840:SF1">
    <property type="entry name" value="TLE1 PHOSPHOLIPASE DOMAIN-CONTAINING PROTEIN"/>
    <property type="match status" value="1"/>
</dbReference>
<keyword evidence="3" id="KW-1185">Reference proteome</keyword>
<dbReference type="InterPro" id="IPR029058">
    <property type="entry name" value="AB_hydrolase_fold"/>
</dbReference>
<protein>
    <recommendedName>
        <fullName evidence="1">T6SS Phospholipase effector Tle1-like catalytic domain-containing protein</fullName>
    </recommendedName>
</protein>
<dbReference type="Proteomes" id="UP001165136">
    <property type="component" value="Unassembled WGS sequence"/>
</dbReference>
<dbReference type="RefSeq" id="WP_027943044.1">
    <property type="nucleotide sequence ID" value="NZ_BSTI01000002.1"/>
</dbReference>
<organism evidence="2 3">
    <name type="scientific">Amycolatopsis taiwanensis</name>
    <dbReference type="NCBI Taxonomy" id="342230"/>
    <lineage>
        <taxon>Bacteria</taxon>
        <taxon>Bacillati</taxon>
        <taxon>Actinomycetota</taxon>
        <taxon>Actinomycetes</taxon>
        <taxon>Pseudonocardiales</taxon>
        <taxon>Pseudonocardiaceae</taxon>
        <taxon>Amycolatopsis</taxon>
    </lineage>
</organism>
<dbReference type="SUPFAM" id="SSF53474">
    <property type="entry name" value="alpha/beta-Hydrolases"/>
    <property type="match status" value="1"/>
</dbReference>
<accession>A0A9W6QYH7</accession>
<dbReference type="EMBL" id="BSTI01000002">
    <property type="protein sequence ID" value="GLY64382.1"/>
    <property type="molecule type" value="Genomic_DNA"/>
</dbReference>
<evidence type="ECO:0000259" key="1">
    <source>
        <dbReference type="Pfam" id="PF09994"/>
    </source>
</evidence>
<evidence type="ECO:0000313" key="2">
    <source>
        <dbReference type="EMBL" id="GLY64382.1"/>
    </source>
</evidence>
<dbReference type="InterPro" id="IPR018712">
    <property type="entry name" value="Tle1-like_cat"/>
</dbReference>
<dbReference type="PANTHER" id="PTHR33840">
    <property type="match status" value="1"/>
</dbReference>
<reference evidence="2" key="1">
    <citation type="submission" date="2023-03" db="EMBL/GenBank/DDBJ databases">
        <title>Amycolatopsis taiwanensis NBRC 103393.</title>
        <authorList>
            <person name="Ichikawa N."/>
            <person name="Sato H."/>
            <person name="Tonouchi N."/>
        </authorList>
    </citation>
    <scope>NUCLEOTIDE SEQUENCE</scope>
    <source>
        <strain evidence="2">NBRC 103393</strain>
    </source>
</reference>
<dbReference type="AlphaFoldDB" id="A0A9W6QYH7"/>
<comment type="caution">
    <text evidence="2">The sequence shown here is derived from an EMBL/GenBank/DDBJ whole genome shotgun (WGS) entry which is preliminary data.</text>
</comment>
<dbReference type="Pfam" id="PF09994">
    <property type="entry name" value="T6SS_Tle1-like_cat"/>
    <property type="match status" value="1"/>
</dbReference>